<dbReference type="Pfam" id="PF08808">
    <property type="entry name" value="RES"/>
    <property type="match status" value="1"/>
</dbReference>
<evidence type="ECO:0000259" key="1">
    <source>
        <dbReference type="SMART" id="SM00953"/>
    </source>
</evidence>
<proteinExistence type="predicted"/>
<accession>A0A117N1R7</accession>
<evidence type="ECO:0000313" key="3">
    <source>
        <dbReference type="Proteomes" id="UP000053176"/>
    </source>
</evidence>
<organism evidence="2 3">
    <name type="scientific">Rhizobium loti</name>
    <name type="common">Mesorhizobium loti</name>
    <dbReference type="NCBI Taxonomy" id="381"/>
    <lineage>
        <taxon>Bacteria</taxon>
        <taxon>Pseudomonadati</taxon>
        <taxon>Pseudomonadota</taxon>
        <taxon>Alphaproteobacteria</taxon>
        <taxon>Hyphomicrobiales</taxon>
        <taxon>Phyllobacteriaceae</taxon>
        <taxon>Mesorhizobium</taxon>
    </lineage>
</organism>
<gene>
    <name evidence="2" type="ORF">AU467_32475</name>
</gene>
<dbReference type="AlphaFoldDB" id="A0A117N1R7"/>
<feature type="domain" description="RES" evidence="1">
    <location>
        <begin position="27"/>
        <end position="151"/>
    </location>
</feature>
<reference evidence="2 3" key="1">
    <citation type="submission" date="2015-12" db="EMBL/GenBank/DDBJ databases">
        <title>Draft genome sequence of Mesorhizobium sp. UFLA 01-765, a multitolerant efficient symbiont and plant-growth promoting strain isolated from Zn-mining soil using Leucaena leucocephala as a trap plant.</title>
        <authorList>
            <person name="Rangel W.M."/>
            <person name="Thijs S."/>
            <person name="Longatti S.M."/>
            <person name="Moreira F.M."/>
            <person name="Weyens N."/>
            <person name="Vangronsveld J."/>
            <person name="Van Hamme J.D."/>
            <person name="Bottos E.M."/>
            <person name="Rineau F."/>
        </authorList>
    </citation>
    <scope>NUCLEOTIDE SEQUENCE [LARGE SCALE GENOMIC DNA]</scope>
    <source>
        <strain evidence="2 3">UFLA 01-765</strain>
    </source>
</reference>
<dbReference type="OrthoDB" id="648213at2"/>
<comment type="caution">
    <text evidence="2">The sequence shown here is derived from an EMBL/GenBank/DDBJ whole genome shotgun (WGS) entry which is preliminary data.</text>
</comment>
<dbReference type="EMBL" id="LPWA01000151">
    <property type="protein sequence ID" value="KUM23918.1"/>
    <property type="molecule type" value="Genomic_DNA"/>
</dbReference>
<evidence type="ECO:0000313" key="2">
    <source>
        <dbReference type="EMBL" id="KUM23918.1"/>
    </source>
</evidence>
<sequence length="168" mass="18519">MTPLPGSLGEGDVVGWRLDHKRFEATWDSGEGAFKLGGRWNSKGVRAVYASIDPSTAILEVAVHKGFRTLDTVRHVLTAFDITDPSEIHVVEIDDIPNANWLRPGIPSAGQQQFGDSLLAKHPLFLIPSTVSQHSWNVVFDPGRAAGLYTLRLQEDFALDTRLHPPSR</sequence>
<dbReference type="SMART" id="SM00953">
    <property type="entry name" value="RES"/>
    <property type="match status" value="1"/>
</dbReference>
<dbReference type="InterPro" id="IPR014914">
    <property type="entry name" value="RES_dom"/>
</dbReference>
<dbReference type="Proteomes" id="UP000053176">
    <property type="component" value="Unassembled WGS sequence"/>
</dbReference>
<protein>
    <recommendedName>
        <fullName evidence="1">RES domain-containing protein</fullName>
    </recommendedName>
</protein>
<name>A0A117N1R7_RHILI</name>